<proteinExistence type="predicted"/>
<keyword evidence="2" id="KW-0732">Signal</keyword>
<dbReference type="Proteomes" id="UP001219525">
    <property type="component" value="Unassembled WGS sequence"/>
</dbReference>
<evidence type="ECO:0000256" key="2">
    <source>
        <dbReference type="SAM" id="SignalP"/>
    </source>
</evidence>
<keyword evidence="4" id="KW-1185">Reference proteome</keyword>
<evidence type="ECO:0000313" key="4">
    <source>
        <dbReference type="Proteomes" id="UP001219525"/>
    </source>
</evidence>
<dbReference type="Gene3D" id="2.60.120.260">
    <property type="entry name" value="Galactose-binding domain-like"/>
    <property type="match status" value="1"/>
</dbReference>
<comment type="caution">
    <text evidence="3">The sequence shown here is derived from an EMBL/GenBank/DDBJ whole genome shotgun (WGS) entry which is preliminary data.</text>
</comment>
<evidence type="ECO:0000313" key="3">
    <source>
        <dbReference type="EMBL" id="KAJ7196063.1"/>
    </source>
</evidence>
<organism evidence="3 4">
    <name type="scientific">Mycena pura</name>
    <dbReference type="NCBI Taxonomy" id="153505"/>
    <lineage>
        <taxon>Eukaryota</taxon>
        <taxon>Fungi</taxon>
        <taxon>Dikarya</taxon>
        <taxon>Basidiomycota</taxon>
        <taxon>Agaricomycotina</taxon>
        <taxon>Agaricomycetes</taxon>
        <taxon>Agaricomycetidae</taxon>
        <taxon>Agaricales</taxon>
        <taxon>Marasmiineae</taxon>
        <taxon>Mycenaceae</taxon>
        <taxon>Mycena</taxon>
    </lineage>
</organism>
<dbReference type="EMBL" id="JARJCW010000086">
    <property type="protein sequence ID" value="KAJ7196063.1"/>
    <property type="molecule type" value="Genomic_DNA"/>
</dbReference>
<feature type="region of interest" description="Disordered" evidence="1">
    <location>
        <begin position="176"/>
        <end position="197"/>
    </location>
</feature>
<feature type="chain" id="PRO_5041963367" evidence="2">
    <location>
        <begin position="22"/>
        <end position="388"/>
    </location>
</feature>
<feature type="compositionally biased region" description="Low complexity" evidence="1">
    <location>
        <begin position="177"/>
        <end position="187"/>
    </location>
</feature>
<feature type="signal peptide" evidence="2">
    <location>
        <begin position="1"/>
        <end position="21"/>
    </location>
</feature>
<dbReference type="AlphaFoldDB" id="A0AAD6Y4E2"/>
<sequence>MVSFLTEAIFCALISLSIASAESPAIRATNSAVPLPTPPSGSRAVFVNATDPGINWSTGWQTGPSSCSSGTVRTVSANGIDELTTYTASYNFRGTGIYANLESGDAFFSISIDGGEQETFGFQSGVVPANCSYDYSKTNLADDTHVFSIMALGPSIPDTDSFWTLSVGGLVIIQPNSDSSPSDSTDSAVPLPTPPPGSKLVVVNATDPGINWSTGWQTGPSSCSSGTVRTVSANGIDELTTYTASYNFRGTGIYANLQSGNAFFSISIDSGEQKTFGYQSGVVPANCSYDYSKTNLADDTHVFSIMALGPSIPDTDSFWTLSVGGLAIIQPGSGSDSDSSSSDPTVPAQYRVATYQLSLHPSLAQIQILVLLEAQRTPAAAADSALQT</sequence>
<gene>
    <name evidence="3" type="ORF">GGX14DRAFT_673750</name>
</gene>
<protein>
    <submittedName>
        <fullName evidence="3">Uncharacterized protein</fullName>
    </submittedName>
</protein>
<reference evidence="3" key="1">
    <citation type="submission" date="2023-03" db="EMBL/GenBank/DDBJ databases">
        <title>Massive genome expansion in bonnet fungi (Mycena s.s.) driven by repeated elements and novel gene families across ecological guilds.</title>
        <authorList>
            <consortium name="Lawrence Berkeley National Laboratory"/>
            <person name="Harder C.B."/>
            <person name="Miyauchi S."/>
            <person name="Viragh M."/>
            <person name="Kuo A."/>
            <person name="Thoen E."/>
            <person name="Andreopoulos B."/>
            <person name="Lu D."/>
            <person name="Skrede I."/>
            <person name="Drula E."/>
            <person name="Henrissat B."/>
            <person name="Morin E."/>
            <person name="Kohler A."/>
            <person name="Barry K."/>
            <person name="LaButti K."/>
            <person name="Morin E."/>
            <person name="Salamov A."/>
            <person name="Lipzen A."/>
            <person name="Mereny Z."/>
            <person name="Hegedus B."/>
            <person name="Baldrian P."/>
            <person name="Stursova M."/>
            <person name="Weitz H."/>
            <person name="Taylor A."/>
            <person name="Grigoriev I.V."/>
            <person name="Nagy L.G."/>
            <person name="Martin F."/>
            <person name="Kauserud H."/>
        </authorList>
    </citation>
    <scope>NUCLEOTIDE SEQUENCE</scope>
    <source>
        <strain evidence="3">9144</strain>
    </source>
</reference>
<name>A0AAD6Y4E2_9AGAR</name>
<accession>A0AAD6Y4E2</accession>
<evidence type="ECO:0000256" key="1">
    <source>
        <dbReference type="SAM" id="MobiDB-lite"/>
    </source>
</evidence>